<dbReference type="PROSITE" id="PS51123">
    <property type="entry name" value="OMPA_2"/>
    <property type="match status" value="1"/>
</dbReference>
<gene>
    <name evidence="5" type="ORF">NNJEOMEG_00143</name>
</gene>
<feature type="compositionally biased region" description="Basic and acidic residues" evidence="3">
    <location>
        <begin position="352"/>
        <end position="364"/>
    </location>
</feature>
<dbReference type="SUPFAM" id="SSF103088">
    <property type="entry name" value="OmpA-like"/>
    <property type="match status" value="1"/>
</dbReference>
<name>A0A6V8LQB5_9BACT</name>
<feature type="coiled-coil region" evidence="2">
    <location>
        <begin position="53"/>
        <end position="258"/>
    </location>
</feature>
<evidence type="ECO:0000259" key="4">
    <source>
        <dbReference type="PROSITE" id="PS51123"/>
    </source>
</evidence>
<proteinExistence type="predicted"/>
<dbReference type="AlphaFoldDB" id="A0A6V8LQB5"/>
<dbReference type="Proteomes" id="UP000494245">
    <property type="component" value="Unassembled WGS sequence"/>
</dbReference>
<accession>A0A6V8LQB5</accession>
<dbReference type="InterPro" id="IPR036737">
    <property type="entry name" value="OmpA-like_sf"/>
</dbReference>
<keyword evidence="2" id="KW-0175">Coiled coil</keyword>
<feature type="domain" description="OmpA-like" evidence="4">
    <location>
        <begin position="427"/>
        <end position="548"/>
    </location>
</feature>
<dbReference type="PANTHER" id="PTHR30329">
    <property type="entry name" value="STATOR ELEMENT OF FLAGELLAR MOTOR COMPLEX"/>
    <property type="match status" value="1"/>
</dbReference>
<feature type="region of interest" description="Disordered" evidence="3">
    <location>
        <begin position="259"/>
        <end position="281"/>
    </location>
</feature>
<protein>
    <recommendedName>
        <fullName evidence="4">OmpA-like domain-containing protein</fullName>
    </recommendedName>
</protein>
<evidence type="ECO:0000313" key="5">
    <source>
        <dbReference type="EMBL" id="GFK92319.1"/>
    </source>
</evidence>
<evidence type="ECO:0000256" key="2">
    <source>
        <dbReference type="SAM" id="Coils"/>
    </source>
</evidence>
<reference evidence="5 6" key="2">
    <citation type="submission" date="2020-05" db="EMBL/GenBank/DDBJ databases">
        <title>Draft genome sequence of Desulfovibrio sp. strainFSS-1.</title>
        <authorList>
            <person name="Shimoshige H."/>
            <person name="Kobayashi H."/>
            <person name="Maekawa T."/>
        </authorList>
    </citation>
    <scope>NUCLEOTIDE SEQUENCE [LARGE SCALE GENOMIC DNA]</scope>
    <source>
        <strain evidence="5 6">SIID29052-01</strain>
    </source>
</reference>
<feature type="compositionally biased region" description="Pro residues" evidence="3">
    <location>
        <begin position="383"/>
        <end position="393"/>
    </location>
</feature>
<dbReference type="RefSeq" id="WP_173080331.1">
    <property type="nucleotide sequence ID" value="NZ_BLTE01000001.1"/>
</dbReference>
<dbReference type="PANTHER" id="PTHR30329:SF21">
    <property type="entry name" value="LIPOPROTEIN YIAD-RELATED"/>
    <property type="match status" value="1"/>
</dbReference>
<keyword evidence="1" id="KW-0472">Membrane</keyword>
<organism evidence="5 6">
    <name type="scientific">Fundidesulfovibrio magnetotacticus</name>
    <dbReference type="NCBI Taxonomy" id="2730080"/>
    <lineage>
        <taxon>Bacteria</taxon>
        <taxon>Pseudomonadati</taxon>
        <taxon>Thermodesulfobacteriota</taxon>
        <taxon>Desulfovibrionia</taxon>
        <taxon>Desulfovibrionales</taxon>
        <taxon>Desulfovibrionaceae</taxon>
        <taxon>Fundidesulfovibrio</taxon>
    </lineage>
</organism>
<dbReference type="EMBL" id="BLTE01000001">
    <property type="protein sequence ID" value="GFK92319.1"/>
    <property type="molecule type" value="Genomic_DNA"/>
</dbReference>
<comment type="caution">
    <text evidence="5">The sequence shown here is derived from an EMBL/GenBank/DDBJ whole genome shotgun (WGS) entry which is preliminary data.</text>
</comment>
<evidence type="ECO:0000256" key="3">
    <source>
        <dbReference type="SAM" id="MobiDB-lite"/>
    </source>
</evidence>
<reference evidence="5 6" key="1">
    <citation type="submission" date="2020-04" db="EMBL/GenBank/DDBJ databases">
        <authorList>
            <consortium name="Desulfovibrio sp. FSS-1 genome sequencing consortium"/>
            <person name="Shimoshige H."/>
            <person name="Kobayashi H."/>
            <person name="Maekawa T."/>
        </authorList>
    </citation>
    <scope>NUCLEOTIDE SEQUENCE [LARGE SCALE GENOMIC DNA]</scope>
    <source>
        <strain evidence="5 6">SIID29052-01</strain>
    </source>
</reference>
<dbReference type="Gene3D" id="3.30.1330.60">
    <property type="entry name" value="OmpA-like domain"/>
    <property type="match status" value="1"/>
</dbReference>
<feature type="region of interest" description="Disordered" evidence="3">
    <location>
        <begin position="1"/>
        <end position="20"/>
    </location>
</feature>
<evidence type="ECO:0000313" key="6">
    <source>
        <dbReference type="Proteomes" id="UP000494245"/>
    </source>
</evidence>
<dbReference type="InterPro" id="IPR006665">
    <property type="entry name" value="OmpA-like"/>
</dbReference>
<dbReference type="Pfam" id="PF00691">
    <property type="entry name" value="OmpA"/>
    <property type="match status" value="1"/>
</dbReference>
<keyword evidence="6" id="KW-1185">Reference proteome</keyword>
<evidence type="ECO:0000256" key="1">
    <source>
        <dbReference type="PROSITE-ProRule" id="PRU00473"/>
    </source>
</evidence>
<dbReference type="InterPro" id="IPR050330">
    <property type="entry name" value="Bact_OuterMem_StrucFunc"/>
</dbReference>
<feature type="region of interest" description="Disordered" evidence="3">
    <location>
        <begin position="310"/>
        <end position="396"/>
    </location>
</feature>
<dbReference type="GO" id="GO:0016020">
    <property type="term" value="C:membrane"/>
    <property type="evidence" value="ECO:0007669"/>
    <property type="project" value="UniProtKB-UniRule"/>
</dbReference>
<sequence>MSATAPNEHDGPGNFSISGLSRLAESQERVLSLLEATASRLAMVEFAPAAPATDEEKERLRQETETLAAALEQERLSAARDKDEARELLRQAEQALEQAALATQEERRLAAELARELEAARSMLEEARADALRAQGDLDALRGEMKRLEDDLSRSAPIPESEEAKAAEKALLEECSRLESSLEEERRRGEQAQALISTLAAERDEARERLALAEERARSAETRVQEFGRQTQQLEARGQELEALRLELEARLAEALAAGERATPVSSNADQEQTSHRTDAADASGVRFWKSCCLGLMLVLVVALSALWGDSDRQKPPSAVQRSAPGEAARSPGADDKERPAPPRQHAIGEAVRPEQPGEPRAKAEQQTSPPAPAAPVASGAPAPAPPTVPAPPGKEILSAAAPETAPTTGPPPAAAPALLPQATAAKPEAAGPDQFSLPFPPAADVLSPAQNKDIAELVKKVLAKPRKVVLVLGYADAQPLRGVLAKRYPDNVALAQARALAVARALVAGGVPEKLVTACGVGAVRPLSSGQPAAGGLLARRADVLAW</sequence>